<dbReference type="AlphaFoldDB" id="A0A0F8YSF5"/>
<organism evidence="1">
    <name type="scientific">marine sediment metagenome</name>
    <dbReference type="NCBI Taxonomy" id="412755"/>
    <lineage>
        <taxon>unclassified sequences</taxon>
        <taxon>metagenomes</taxon>
        <taxon>ecological metagenomes</taxon>
    </lineage>
</organism>
<protein>
    <submittedName>
        <fullName evidence="1">Uncharacterized protein</fullName>
    </submittedName>
</protein>
<comment type="caution">
    <text evidence="1">The sequence shown here is derived from an EMBL/GenBank/DDBJ whole genome shotgun (WGS) entry which is preliminary data.</text>
</comment>
<reference evidence="1" key="1">
    <citation type="journal article" date="2015" name="Nature">
        <title>Complex archaea that bridge the gap between prokaryotes and eukaryotes.</title>
        <authorList>
            <person name="Spang A."/>
            <person name="Saw J.H."/>
            <person name="Jorgensen S.L."/>
            <person name="Zaremba-Niedzwiedzka K."/>
            <person name="Martijn J."/>
            <person name="Lind A.E."/>
            <person name="van Eijk R."/>
            <person name="Schleper C."/>
            <person name="Guy L."/>
            <person name="Ettema T.J."/>
        </authorList>
    </citation>
    <scope>NUCLEOTIDE SEQUENCE</scope>
</reference>
<accession>A0A0F8YSF5</accession>
<feature type="non-terminal residue" evidence="1">
    <location>
        <position position="120"/>
    </location>
</feature>
<proteinExistence type="predicted"/>
<dbReference type="EMBL" id="LAZR01064677">
    <property type="protein sequence ID" value="KKK57059.1"/>
    <property type="molecule type" value="Genomic_DNA"/>
</dbReference>
<sequence>MGISNTDYLKLLDRLFEAERYFTGEEYRSIVSRARQLFNSDGFDLCVGELDKLPSSGVLLERLVKKLKGKSISRTLKKIQEGKVEDSLTTAKGLSSLLTHIFIECEKGNTEYKILVPNIV</sequence>
<evidence type="ECO:0000313" key="1">
    <source>
        <dbReference type="EMBL" id="KKK57059.1"/>
    </source>
</evidence>
<gene>
    <name evidence="1" type="ORF">LCGC14_3058320</name>
</gene>
<name>A0A0F8YSF5_9ZZZZ</name>